<reference evidence="3 4" key="1">
    <citation type="journal article" date="2016" name="Nat. Commun.">
        <title>Thousands of microbial genomes shed light on interconnected biogeochemical processes in an aquifer system.</title>
        <authorList>
            <person name="Anantharaman K."/>
            <person name="Brown C.T."/>
            <person name="Hug L.A."/>
            <person name="Sharon I."/>
            <person name="Castelle C.J."/>
            <person name="Probst A.J."/>
            <person name="Thomas B.C."/>
            <person name="Singh A."/>
            <person name="Wilkins M.J."/>
            <person name="Karaoz U."/>
            <person name="Brodie E.L."/>
            <person name="Williams K.H."/>
            <person name="Hubbard S.S."/>
            <person name="Banfield J.F."/>
        </authorList>
    </citation>
    <scope>NUCLEOTIDE SEQUENCE [LARGE SCALE GENOMIC DNA]</scope>
</reference>
<feature type="coiled-coil region" evidence="1">
    <location>
        <begin position="1002"/>
        <end position="1036"/>
    </location>
</feature>
<evidence type="ECO:0000313" key="3">
    <source>
        <dbReference type="EMBL" id="OGH93376.1"/>
    </source>
</evidence>
<feature type="coiled-coil region" evidence="1">
    <location>
        <begin position="685"/>
        <end position="741"/>
    </location>
</feature>
<feature type="compositionally biased region" description="Basic and acidic residues" evidence="2">
    <location>
        <begin position="1661"/>
        <end position="1671"/>
    </location>
</feature>
<evidence type="ECO:0000256" key="1">
    <source>
        <dbReference type="SAM" id="Coils"/>
    </source>
</evidence>
<feature type="compositionally biased region" description="Basic and acidic residues" evidence="2">
    <location>
        <begin position="1"/>
        <end position="16"/>
    </location>
</feature>
<feature type="region of interest" description="Disordered" evidence="2">
    <location>
        <begin position="190"/>
        <end position="242"/>
    </location>
</feature>
<feature type="coiled-coil region" evidence="1">
    <location>
        <begin position="364"/>
        <end position="397"/>
    </location>
</feature>
<accession>A0A1F6PB35</accession>
<feature type="region of interest" description="Disordered" evidence="2">
    <location>
        <begin position="1644"/>
        <end position="1675"/>
    </location>
</feature>
<organism evidence="3 4">
    <name type="scientific">Candidatus Magasanikbacteria bacterium RIFOXYD1_FULL_40_23</name>
    <dbReference type="NCBI Taxonomy" id="1798705"/>
    <lineage>
        <taxon>Bacteria</taxon>
        <taxon>Candidatus Magasanikiibacteriota</taxon>
    </lineage>
</organism>
<feature type="region of interest" description="Disordered" evidence="2">
    <location>
        <begin position="1"/>
        <end position="22"/>
    </location>
</feature>
<feature type="compositionally biased region" description="Basic and acidic residues" evidence="2">
    <location>
        <begin position="190"/>
        <end position="199"/>
    </location>
</feature>
<gene>
    <name evidence="3" type="ORF">A2563_02080</name>
</gene>
<sequence length="1864" mass="209761">MAKRGPERGSSPDKNESTFQKDTATRLASLEAEINSADIPQDKKDHLILALRKISEKLDSYDGADNKKEFKNKIHLEIASLGLEFQGAKNSKRKSAEAKPFSFKEYKGKKDREIEQAKLFADLEEARLHLVGQSSASDNVLFKNFGKYKKIKGEITELLEIKDPAGYEAKKLEIETETLALLDIKKGENKAETDSKEIAVPEQLQPEPEEDEKEKPEHKTKKASKRKAGAVENGQEQRVERHQDAVKRWDILQEIIGKMLREGSVSEETTDAINGGLKTALESNDAEEYENAMSAFERNFDLIIRTIPTKARLEYFSQLNGNPPFWEKEEVKTKEKEAEPVVEKDWQEDRDKTLQYADERWELLRSLAMEKMTKEERAETKENEEKIESALEKIEATDDWDEYREQLRVFEHNFTKVFLNVSEAVRKEFNLQKASLGKGEKKKVVPVVEKDEKESSVVVGDAVVDKDAPEYRQKRYQEMNDKFALFKNIAEEILTDDQADNIRSLVEEIEESLDLTYHARNPRVHSREIDRAESAFTELLTKVPSEVKLEYESQLADKTPSLRREEMVKKDTTSIKEIKDKVEDKDSGVDLILEEIRRIKMVERIMRQRFHSKDKSYNFYETRTSLLVDAAIQLLNKAKASLVEKDSVAHELHLKEAKVLINELWNSLPNNVKKEHQLRLNGKETSGTKQEREEYENRIKKTEDDLSLFEMVMDEQDKNLRVKFTADLQAVKDAIAEAKNNLDNEDVYEEKLDKLMRAFGKLTLPEELKEVKNKFYGRLAEINKKSQPTSVDLPFPETDKNTLETPTTARISGEENLPSPEQKMLLQMYERDFGTLEKIIQNSGNPEVMESFKWRMEVIRTNIDKAKKEMSQHNKLDETVLYNMQAFAEDLQKHYPKLHAEFIQKISPQVPAAPAPEKKGVWGWVKEKASGLKKAVISKEFGLAIGKASYDTVTTLFGVKIITDIVYGGLTGRGDFAEWRKGSKESKTAVESIFAAHQDLLVASEKNKKGEALSENERIEKRIEYLKEKIGSANIKEEAKKQILERLWAISIKHKTETTKSRNDRDSEVRELLESYIHGKVSGVKIAKDALNLGLTVTGISLLRGAVYLAASAFEKIKQVKKEEIKDIAGSLKDKKDAKTFTKDIISSTAKETARALTFRGAKEGSSGVARAMDFVKALGTIARGVGIFNITVLHGGSPKESIDNLIQAIKEKDASIISDSFVQNAKRVWETPGNIGHLAESAWDKVTGHESIAPEIALPSSVAELPKEDIVAPVNTVSVEPVPEAIAPETALFSVQDFAAEHKLSEESLVPLQKLVEQYPSLKEESLSRILEASKVGDGVKFHHADLVRGDVDTLIEAEGERRSVIFEELVKAKDYEGAAKYLESQDFSSRHKSYLAEYIGKGTHEDYLKFVEQYDEKPDKKMVYGLFRAMQGKGNTDLANAGFFRAATEDRTGRTVSLQGGELKYFGLDEKGEPILSGQGRVVLKETVMVKITTSPTTIEEAPYEGDFKNAPAVELPEGDRAVLAEIEADKAKFAKMGEEAINISDRARAGEPVGTYVINAAKEKAGNLNGTSINDGMSVDDKLWANANIINDIQGPEVVGEETTTEKTLVGKTIKTFKASGEVVQAAPGAKQVEIKTSLENTAKSTSEIKPVSPTVEESAKQQAEKSEAIAGEPAELTEKSVESFKVMYQNFESMKANIALQKTEFIMVGDGQDILKKQIENEPSMASFKEYAKKVFAGDVSNLDEKVVESVRTMKDTLDAFNHIDKNPDWYKNLEGEELKLFLDPNKDGVKMLANDSHIARITDREGKEFLISDLDNTFVVKDGVLLKMDDGKIVQKYSYEEAVNLANDMLKNEPGAPIE</sequence>
<evidence type="ECO:0000256" key="2">
    <source>
        <dbReference type="SAM" id="MobiDB-lite"/>
    </source>
</evidence>
<comment type="caution">
    <text evidence="3">The sequence shown here is derived from an EMBL/GenBank/DDBJ whole genome shotgun (WGS) entry which is preliminary data.</text>
</comment>
<protein>
    <submittedName>
        <fullName evidence="3">Uncharacterized protein</fullName>
    </submittedName>
</protein>
<dbReference type="STRING" id="1798705.A2563_02080"/>
<name>A0A1F6PB35_9BACT</name>
<dbReference type="EMBL" id="MFRA01000001">
    <property type="protein sequence ID" value="OGH93376.1"/>
    <property type="molecule type" value="Genomic_DNA"/>
</dbReference>
<evidence type="ECO:0000313" key="4">
    <source>
        <dbReference type="Proteomes" id="UP000176634"/>
    </source>
</evidence>
<feature type="compositionally biased region" description="Basic residues" evidence="2">
    <location>
        <begin position="218"/>
        <end position="228"/>
    </location>
</feature>
<proteinExistence type="predicted"/>
<dbReference type="Proteomes" id="UP000176634">
    <property type="component" value="Unassembled WGS sequence"/>
</dbReference>
<keyword evidence="1" id="KW-0175">Coiled coil</keyword>